<dbReference type="GO" id="GO:0008237">
    <property type="term" value="F:metallopeptidase activity"/>
    <property type="evidence" value="ECO:0007669"/>
    <property type="project" value="InterPro"/>
</dbReference>
<dbReference type="PROSITE" id="PS50853">
    <property type="entry name" value="FN3"/>
    <property type="match status" value="1"/>
</dbReference>
<dbReference type="EMBL" id="CAEZZC010000002">
    <property type="protein sequence ID" value="CAB4740794.1"/>
    <property type="molecule type" value="Genomic_DNA"/>
</dbReference>
<dbReference type="EMBL" id="CAFBQL010000004">
    <property type="protein sequence ID" value="CAB5057120.1"/>
    <property type="molecule type" value="Genomic_DNA"/>
</dbReference>
<dbReference type="Gene3D" id="3.40.390.10">
    <property type="entry name" value="Collagenase (Catalytic Domain)"/>
    <property type="match status" value="1"/>
</dbReference>
<dbReference type="CDD" id="cd00063">
    <property type="entry name" value="FN3"/>
    <property type="match status" value="1"/>
</dbReference>
<evidence type="ECO:0000313" key="2">
    <source>
        <dbReference type="EMBL" id="CAB4659738.1"/>
    </source>
</evidence>
<protein>
    <submittedName>
        <fullName evidence="5">Unannotated protein</fullName>
    </submittedName>
</protein>
<dbReference type="SUPFAM" id="SSF49265">
    <property type="entry name" value="Fibronectin type III"/>
    <property type="match status" value="1"/>
</dbReference>
<dbReference type="EMBL" id="CAEZWT010000007">
    <property type="protein sequence ID" value="CAB4659738.1"/>
    <property type="molecule type" value="Genomic_DNA"/>
</dbReference>
<feature type="domain" description="Fibronectin type-III" evidence="1">
    <location>
        <begin position="333"/>
        <end position="423"/>
    </location>
</feature>
<dbReference type="EMBL" id="CAFBMV010000004">
    <property type="protein sequence ID" value="CAB4920659.1"/>
    <property type="molecule type" value="Genomic_DNA"/>
</dbReference>
<dbReference type="EMBL" id="CAFBLE010000004">
    <property type="protein sequence ID" value="CAB4864709.1"/>
    <property type="molecule type" value="Genomic_DNA"/>
</dbReference>
<evidence type="ECO:0000313" key="3">
    <source>
        <dbReference type="EMBL" id="CAB4740794.1"/>
    </source>
</evidence>
<dbReference type="InterPro" id="IPR024079">
    <property type="entry name" value="MetalloPept_cat_dom_sf"/>
</dbReference>
<evidence type="ECO:0000259" key="1">
    <source>
        <dbReference type="PROSITE" id="PS50853"/>
    </source>
</evidence>
<gene>
    <name evidence="2" type="ORF">UFOPK2289_00415</name>
    <name evidence="3" type="ORF">UFOPK2822_00170</name>
    <name evidence="4" type="ORF">UFOPK3346_00678</name>
    <name evidence="5" type="ORF">UFOPK3670_00641</name>
    <name evidence="6" type="ORF">UFOPK4308_00707</name>
</gene>
<dbReference type="Gene3D" id="2.60.40.10">
    <property type="entry name" value="Immunoglobulins"/>
    <property type="match status" value="1"/>
</dbReference>
<dbReference type="InterPro" id="IPR036116">
    <property type="entry name" value="FN3_sf"/>
</dbReference>
<evidence type="ECO:0000313" key="5">
    <source>
        <dbReference type="EMBL" id="CAB4920659.1"/>
    </source>
</evidence>
<accession>A0A6J7HW66</accession>
<evidence type="ECO:0000313" key="4">
    <source>
        <dbReference type="EMBL" id="CAB4864709.1"/>
    </source>
</evidence>
<dbReference type="InterPro" id="IPR003961">
    <property type="entry name" value="FN3_dom"/>
</dbReference>
<dbReference type="Pfam" id="PF00041">
    <property type="entry name" value="fn3"/>
    <property type="match status" value="1"/>
</dbReference>
<name>A0A6J7HW66_9ZZZZ</name>
<dbReference type="InterPro" id="IPR013783">
    <property type="entry name" value="Ig-like_fold"/>
</dbReference>
<dbReference type="SMART" id="SM00060">
    <property type="entry name" value="FN3"/>
    <property type="match status" value="1"/>
</dbReference>
<reference evidence="5" key="1">
    <citation type="submission" date="2020-05" db="EMBL/GenBank/DDBJ databases">
        <authorList>
            <person name="Chiriac C."/>
            <person name="Salcher M."/>
            <person name="Ghai R."/>
            <person name="Kavagutti S V."/>
        </authorList>
    </citation>
    <scope>NUCLEOTIDE SEQUENCE</scope>
</reference>
<dbReference type="AlphaFoldDB" id="A0A6J7HW66"/>
<evidence type="ECO:0000313" key="6">
    <source>
        <dbReference type="EMBL" id="CAB5057120.1"/>
    </source>
</evidence>
<organism evidence="5">
    <name type="scientific">freshwater metagenome</name>
    <dbReference type="NCBI Taxonomy" id="449393"/>
    <lineage>
        <taxon>unclassified sequences</taxon>
        <taxon>metagenomes</taxon>
        <taxon>ecological metagenomes</taxon>
    </lineage>
</organism>
<sequence length="794" mass="84826">MKNRRLRRRTGATLVAGIICAAILTTPQAQARSLVHEFPSTSWGNIYAGTAKTGTAIRTTSGIHLEAKSKFVVTYKNFPTWAKTDMQAAIDIWAANFESAVPIHVEATWGRAPRPDILGSAQSANFFTNIPNAPDASLYYPSALANAIAGEDLDKKNVEINITANSDADWNTRNDGLPTKNEFDLESVFIHEIAHGLGFLSTNAYDIYFGWGALEHPTPFDAFVQTSDGKSLADFPTPSLALGQAMTRTLLWVGAEGVKANGGQKPLLYTPANYLDGSSVSHIDEDTYSSSLLDSVMTPNLGPGEIFSGPGPLLLAMMKDLRSKPPVGPAATAPEVPRNVQAITGDKSAIIAFDPPASVRTSHITNYTIKNIKTGKSITVNSSPVVISSLQNGVSYTFAVSATNSLGASEAVTTNPTTPTASWAASVLDLTADGKYLSVTSFRNQPAIAYTDSKNGDLKLALWTGKAWRRVTVDGKGGVGGKTSHDVSGPVSVCVSGVGTKQIMHIFYTDLADKDLKYSTYNNSSFTYEVVDGNGATPIPYDQVERTRTAADVSITNACAIAPAGPEVFYRDDDQGVLLGAYKDFTNRWVYEVVDGDRKTDGRTTGDVAFHLRAQTVGATISVIYDSVTDLSQSKQIAAGEIRLATRTISALNSWDYQNLDESNSTTAVVGFEVSLDNTKDGLIASWLASSSSFQTKPDQIRWVNLKKPTQVVSVTPTGYGTPGSPLITDAKTLIFGCMSRLCTVGLSTSATKPTIKLVTNFRNADAAQAGWVTVNKVRYAVANVGGKISLLKP</sequence>
<proteinExistence type="predicted"/>